<proteinExistence type="predicted"/>
<dbReference type="Proteomes" id="UP001528823">
    <property type="component" value="Unassembled WGS sequence"/>
</dbReference>
<protein>
    <submittedName>
        <fullName evidence="2">Uncharacterized protein</fullName>
    </submittedName>
</protein>
<evidence type="ECO:0000313" key="2">
    <source>
        <dbReference type="EMBL" id="MDE1463628.1"/>
    </source>
</evidence>
<reference evidence="2 3" key="1">
    <citation type="submission" date="2022-11" db="EMBL/GenBank/DDBJ databases">
        <title>Spartinivicinus poritis sp. nov., isolated from scleractinian coral Porites lutea.</title>
        <authorList>
            <person name="Zhang G."/>
            <person name="Cai L."/>
            <person name="Wei Q."/>
        </authorList>
    </citation>
    <scope>NUCLEOTIDE SEQUENCE [LARGE SCALE GENOMIC DNA]</scope>
    <source>
        <strain evidence="2 3">A2-2</strain>
    </source>
</reference>
<dbReference type="RefSeq" id="WP_274689960.1">
    <property type="nucleotide sequence ID" value="NZ_JAPMOU010000022.1"/>
</dbReference>
<comment type="caution">
    <text evidence="2">The sequence shown here is derived from an EMBL/GenBank/DDBJ whole genome shotgun (WGS) entry which is preliminary data.</text>
</comment>
<keyword evidence="1" id="KW-0732">Signal</keyword>
<organism evidence="2 3">
    <name type="scientific">Spartinivicinus poritis</name>
    <dbReference type="NCBI Taxonomy" id="2994640"/>
    <lineage>
        <taxon>Bacteria</taxon>
        <taxon>Pseudomonadati</taxon>
        <taxon>Pseudomonadota</taxon>
        <taxon>Gammaproteobacteria</taxon>
        <taxon>Oceanospirillales</taxon>
        <taxon>Zooshikellaceae</taxon>
        <taxon>Spartinivicinus</taxon>
    </lineage>
</organism>
<dbReference type="EMBL" id="JAPMOU010000022">
    <property type="protein sequence ID" value="MDE1463628.1"/>
    <property type="molecule type" value="Genomic_DNA"/>
</dbReference>
<feature type="signal peptide" evidence="1">
    <location>
        <begin position="1"/>
        <end position="23"/>
    </location>
</feature>
<evidence type="ECO:0000256" key="1">
    <source>
        <dbReference type="SAM" id="SignalP"/>
    </source>
</evidence>
<sequence>MNKLKTISLPALVFGFFATGSFAEGQKRTDTCDTYEKVTKNFLIQEKQAKWSGCLNDKPLLKVNYTADALFFDISSDFSNEINFNQYRPRFDILCTDGSSHNAPLIQNSESKYILAVEHFFAKKTYNNGITDIACEVATHDYVADVPSFVFTYKSQPLIINSIPKNCDEVQAPWICGDPWPNATEAKPLPSLSIHAGYLPSLKSSSSPFVLMCKNSAIQNSPRFLILKNDNGYISLESLNERLDAGYSCLGGSSNDFYRINIL</sequence>
<feature type="chain" id="PRO_5045328699" evidence="1">
    <location>
        <begin position="24"/>
        <end position="263"/>
    </location>
</feature>
<accession>A0ABT5UB77</accession>
<name>A0ABT5UB77_9GAMM</name>
<gene>
    <name evidence="2" type="ORF">ORQ98_16870</name>
</gene>
<evidence type="ECO:0000313" key="3">
    <source>
        <dbReference type="Proteomes" id="UP001528823"/>
    </source>
</evidence>
<keyword evidence="3" id="KW-1185">Reference proteome</keyword>